<dbReference type="EMBL" id="NRJF01000183">
    <property type="protein sequence ID" value="RIY33848.1"/>
    <property type="molecule type" value="Genomic_DNA"/>
</dbReference>
<keyword evidence="3" id="KW-1185">Reference proteome</keyword>
<reference evidence="2 3" key="1">
    <citation type="submission" date="2017-08" db="EMBL/GenBank/DDBJ databases">
        <title>Reclassification of Bisgaard taxon 37 and 44.</title>
        <authorList>
            <person name="Christensen H."/>
        </authorList>
    </citation>
    <scope>NUCLEOTIDE SEQUENCE [LARGE SCALE GENOMIC DNA]</scope>
    <source>
        <strain evidence="2 3">EEAB3T1</strain>
    </source>
</reference>
<gene>
    <name evidence="2" type="ORF">CKF59_06085</name>
</gene>
<feature type="signal peptide" evidence="1">
    <location>
        <begin position="1"/>
        <end position="21"/>
    </location>
</feature>
<dbReference type="AlphaFoldDB" id="A0A3A1Y9H8"/>
<evidence type="ECO:0000313" key="2">
    <source>
        <dbReference type="EMBL" id="RIY33848.1"/>
    </source>
</evidence>
<evidence type="ECO:0000256" key="1">
    <source>
        <dbReference type="SAM" id="SignalP"/>
    </source>
</evidence>
<organism evidence="2 3">
    <name type="scientific">Psittacicella gerlachiana</name>
    <dbReference type="NCBI Taxonomy" id="2028574"/>
    <lineage>
        <taxon>Bacteria</taxon>
        <taxon>Pseudomonadati</taxon>
        <taxon>Pseudomonadota</taxon>
        <taxon>Gammaproteobacteria</taxon>
        <taxon>Pasteurellales</taxon>
        <taxon>Psittacicellaceae</taxon>
        <taxon>Psittacicella</taxon>
    </lineage>
</organism>
<dbReference type="Proteomes" id="UP000265964">
    <property type="component" value="Unassembled WGS sequence"/>
</dbReference>
<proteinExistence type="predicted"/>
<keyword evidence="1" id="KW-0732">Signal</keyword>
<dbReference type="RefSeq" id="WP_119535063.1">
    <property type="nucleotide sequence ID" value="NZ_NRJF01000183.1"/>
</dbReference>
<accession>A0A3A1Y9H8</accession>
<sequence length="110" mass="12191">MKLKTILITALLAVSSTSALAAPSAKSIEVQGQQLPIYTKAEHNLIKVKIGEQTKLPYTSYRVENVQIIAPAYLSLAEINQALHQVQLNTELSQTAYLATQYNYDADREK</sequence>
<feature type="chain" id="PRO_5017407780" evidence="1">
    <location>
        <begin position="22"/>
        <end position="110"/>
    </location>
</feature>
<evidence type="ECO:0000313" key="3">
    <source>
        <dbReference type="Proteomes" id="UP000265964"/>
    </source>
</evidence>
<protein>
    <submittedName>
        <fullName evidence="2">Uncharacterized protein</fullName>
    </submittedName>
</protein>
<name>A0A3A1Y9H8_9GAMM</name>
<comment type="caution">
    <text evidence="2">The sequence shown here is derived from an EMBL/GenBank/DDBJ whole genome shotgun (WGS) entry which is preliminary data.</text>
</comment>